<keyword evidence="8" id="KW-0418">Kinase</keyword>
<dbReference type="InterPro" id="IPR000719">
    <property type="entry name" value="Prot_kinase_dom"/>
</dbReference>
<evidence type="ECO:0000256" key="11">
    <source>
        <dbReference type="ARBA" id="ARBA00047899"/>
    </source>
</evidence>
<dbReference type="GO" id="GO:0005524">
    <property type="term" value="F:ATP binding"/>
    <property type="evidence" value="ECO:0007669"/>
    <property type="project" value="UniProtKB-UniRule"/>
</dbReference>
<dbReference type="PANTHER" id="PTHR24342">
    <property type="entry name" value="SERINE/THREONINE-PROTEIN KINASE 17"/>
    <property type="match status" value="1"/>
</dbReference>
<comment type="caution">
    <text evidence="20">The sequence shown here is derived from an EMBL/GenBank/DDBJ whole genome shotgun (WGS) entry which is preliminary data.</text>
</comment>
<feature type="region of interest" description="Disordered" evidence="18">
    <location>
        <begin position="1"/>
        <end position="29"/>
    </location>
</feature>
<proteinExistence type="inferred from homology"/>
<comment type="similarity">
    <text evidence="13">Belongs to the protein kinase superfamily. CAMK Ser/Thr protein kinase family. DAP kinase subfamily.</text>
</comment>
<feature type="domain" description="Protein kinase" evidence="19">
    <location>
        <begin position="48"/>
        <end position="308"/>
    </location>
</feature>
<protein>
    <recommendedName>
        <fullName evidence="14">Serine/threonine-protein kinase 17A</fullName>
        <ecNumber evidence="2">2.7.11.1</ecNumber>
    </recommendedName>
    <alternativeName>
        <fullName evidence="15">DAP kinase-related apoptosis-inducing protein kinase 1</fullName>
    </alternativeName>
</protein>
<sequence length="393" mass="44097">MIPECPRSSNTRSRSRCRGAEPTPSRSGLLSEIKTPIKKEPFNEHYSLIPGKELGRGKFAVVKKCVEKHSGKDYAAKFMRKRRKGQDCRLEIVHEVAVLELAAASPWVIALHEVYETASEMVLVLEYAAGGEIFQQCVAERDKAFSEEDVRRLLRQILEGVAFLHKSSVVHLDLKPQNILLTNESPLGDIKIVDFGLSRMVSQTQDLREIMGTPEYVAPEILNYEPISTATDMWSIGVLTYVMLTGTSPFLGDDKQETFLNISQINISYTEEELEGLEEPAVDFMKRLLVKKPQERATAEACLQHTWLRQAVAGEEGEPTSPSSPTTKEDKEEEHEGQVTEELIVVAAYTLGQCRQSQSDKEGMTPDQKAISKRFKFEEPFSALQDVPGGFVY</sequence>
<evidence type="ECO:0000256" key="7">
    <source>
        <dbReference type="ARBA" id="ARBA00022741"/>
    </source>
</evidence>
<evidence type="ECO:0000256" key="8">
    <source>
        <dbReference type="ARBA" id="ARBA00022777"/>
    </source>
</evidence>
<evidence type="ECO:0000256" key="6">
    <source>
        <dbReference type="ARBA" id="ARBA00022703"/>
    </source>
</evidence>
<dbReference type="AlphaFoldDB" id="A0AAD7RK72"/>
<keyword evidence="6" id="KW-0053">Apoptosis</keyword>
<evidence type="ECO:0000256" key="12">
    <source>
        <dbReference type="ARBA" id="ARBA00048679"/>
    </source>
</evidence>
<dbReference type="GO" id="GO:0004674">
    <property type="term" value="F:protein serine/threonine kinase activity"/>
    <property type="evidence" value="ECO:0007669"/>
    <property type="project" value="UniProtKB-KW"/>
</dbReference>
<keyword evidence="5" id="KW-0808">Transferase</keyword>
<feature type="region of interest" description="Disordered" evidence="18">
    <location>
        <begin position="311"/>
        <end position="338"/>
    </location>
</feature>
<dbReference type="Gene3D" id="3.30.200.20">
    <property type="entry name" value="Phosphorylase Kinase, domain 1"/>
    <property type="match status" value="1"/>
</dbReference>
<dbReference type="InterPro" id="IPR008271">
    <property type="entry name" value="Ser/Thr_kinase_AS"/>
</dbReference>
<evidence type="ECO:0000256" key="13">
    <source>
        <dbReference type="ARBA" id="ARBA00060827"/>
    </source>
</evidence>
<keyword evidence="4" id="KW-0597">Phosphoprotein</keyword>
<dbReference type="FunFam" id="1.10.510.10:FF:000369">
    <property type="entry name" value="Serine/threonine kinase 17a"/>
    <property type="match status" value="1"/>
</dbReference>
<dbReference type="GO" id="GO:0006915">
    <property type="term" value="P:apoptotic process"/>
    <property type="evidence" value="ECO:0007669"/>
    <property type="project" value="UniProtKB-KW"/>
</dbReference>
<keyword evidence="3 17" id="KW-0723">Serine/threonine-protein kinase</keyword>
<dbReference type="Proteomes" id="UP001221898">
    <property type="component" value="Unassembled WGS sequence"/>
</dbReference>
<dbReference type="GO" id="GO:0005634">
    <property type="term" value="C:nucleus"/>
    <property type="evidence" value="ECO:0007669"/>
    <property type="project" value="UniProtKB-SubCell"/>
</dbReference>
<comment type="catalytic activity">
    <reaction evidence="11">
        <text>L-threonyl-[protein] + ATP = O-phospho-L-threonyl-[protein] + ADP + H(+)</text>
        <dbReference type="Rhea" id="RHEA:46608"/>
        <dbReference type="Rhea" id="RHEA-COMP:11060"/>
        <dbReference type="Rhea" id="RHEA-COMP:11605"/>
        <dbReference type="ChEBI" id="CHEBI:15378"/>
        <dbReference type="ChEBI" id="CHEBI:30013"/>
        <dbReference type="ChEBI" id="CHEBI:30616"/>
        <dbReference type="ChEBI" id="CHEBI:61977"/>
        <dbReference type="ChEBI" id="CHEBI:456216"/>
        <dbReference type="EC" id="2.7.11.1"/>
    </reaction>
</comment>
<dbReference type="EMBL" id="JAINUG010000246">
    <property type="protein sequence ID" value="KAJ8385600.1"/>
    <property type="molecule type" value="Genomic_DNA"/>
</dbReference>
<dbReference type="EC" id="2.7.11.1" evidence="2"/>
<evidence type="ECO:0000313" key="20">
    <source>
        <dbReference type="EMBL" id="KAJ8385600.1"/>
    </source>
</evidence>
<keyword evidence="21" id="KW-1185">Reference proteome</keyword>
<evidence type="ECO:0000256" key="5">
    <source>
        <dbReference type="ARBA" id="ARBA00022679"/>
    </source>
</evidence>
<name>A0AAD7RK72_9TELE</name>
<dbReference type="SUPFAM" id="SSF56112">
    <property type="entry name" value="Protein kinase-like (PK-like)"/>
    <property type="match status" value="1"/>
</dbReference>
<evidence type="ECO:0000256" key="18">
    <source>
        <dbReference type="SAM" id="MobiDB-lite"/>
    </source>
</evidence>
<keyword evidence="9 16" id="KW-0067">ATP-binding</keyword>
<organism evidence="20 21">
    <name type="scientific">Aldrovandia affinis</name>
    <dbReference type="NCBI Taxonomy" id="143900"/>
    <lineage>
        <taxon>Eukaryota</taxon>
        <taxon>Metazoa</taxon>
        <taxon>Chordata</taxon>
        <taxon>Craniata</taxon>
        <taxon>Vertebrata</taxon>
        <taxon>Euteleostomi</taxon>
        <taxon>Actinopterygii</taxon>
        <taxon>Neopterygii</taxon>
        <taxon>Teleostei</taxon>
        <taxon>Notacanthiformes</taxon>
        <taxon>Halosauridae</taxon>
        <taxon>Aldrovandia</taxon>
    </lineage>
</organism>
<evidence type="ECO:0000256" key="16">
    <source>
        <dbReference type="PROSITE-ProRule" id="PRU10141"/>
    </source>
</evidence>
<accession>A0AAD7RK72</accession>
<dbReference type="FunFam" id="3.30.200.20:FF:000175">
    <property type="entry name" value="Serine/threonine-protein kinase 17B"/>
    <property type="match status" value="1"/>
</dbReference>
<evidence type="ECO:0000256" key="10">
    <source>
        <dbReference type="ARBA" id="ARBA00023242"/>
    </source>
</evidence>
<keyword evidence="7 16" id="KW-0547">Nucleotide-binding</keyword>
<feature type="compositionally biased region" description="Basic and acidic residues" evidence="18">
    <location>
        <begin position="327"/>
        <end position="338"/>
    </location>
</feature>
<dbReference type="Gene3D" id="1.10.510.10">
    <property type="entry name" value="Transferase(Phosphotransferase) domain 1"/>
    <property type="match status" value="1"/>
</dbReference>
<reference evidence="20" key="1">
    <citation type="journal article" date="2023" name="Science">
        <title>Genome structures resolve the early diversification of teleost fishes.</title>
        <authorList>
            <person name="Parey E."/>
            <person name="Louis A."/>
            <person name="Montfort J."/>
            <person name="Bouchez O."/>
            <person name="Roques C."/>
            <person name="Iampietro C."/>
            <person name="Lluch J."/>
            <person name="Castinel A."/>
            <person name="Donnadieu C."/>
            <person name="Desvignes T."/>
            <person name="Floi Bucao C."/>
            <person name="Jouanno E."/>
            <person name="Wen M."/>
            <person name="Mejri S."/>
            <person name="Dirks R."/>
            <person name="Jansen H."/>
            <person name="Henkel C."/>
            <person name="Chen W.J."/>
            <person name="Zahm M."/>
            <person name="Cabau C."/>
            <person name="Klopp C."/>
            <person name="Thompson A.W."/>
            <person name="Robinson-Rechavi M."/>
            <person name="Braasch I."/>
            <person name="Lecointre G."/>
            <person name="Bobe J."/>
            <person name="Postlethwait J.H."/>
            <person name="Berthelot C."/>
            <person name="Roest Crollius H."/>
            <person name="Guiguen Y."/>
        </authorList>
    </citation>
    <scope>NUCLEOTIDE SEQUENCE</scope>
    <source>
        <strain evidence="20">NC1722</strain>
    </source>
</reference>
<dbReference type="GO" id="GO:0035556">
    <property type="term" value="P:intracellular signal transduction"/>
    <property type="evidence" value="ECO:0007669"/>
    <property type="project" value="UniProtKB-ARBA"/>
</dbReference>
<dbReference type="PROSITE" id="PS00108">
    <property type="entry name" value="PROTEIN_KINASE_ST"/>
    <property type="match status" value="1"/>
</dbReference>
<evidence type="ECO:0000256" key="2">
    <source>
        <dbReference type="ARBA" id="ARBA00012513"/>
    </source>
</evidence>
<dbReference type="PROSITE" id="PS00107">
    <property type="entry name" value="PROTEIN_KINASE_ATP"/>
    <property type="match status" value="1"/>
</dbReference>
<dbReference type="PANTHER" id="PTHR24342:SF6">
    <property type="entry name" value="SERINE_THREONINE-PROTEIN KINASE 17A"/>
    <property type="match status" value="1"/>
</dbReference>
<dbReference type="Pfam" id="PF00069">
    <property type="entry name" value="Pkinase"/>
    <property type="match status" value="1"/>
</dbReference>
<evidence type="ECO:0000256" key="15">
    <source>
        <dbReference type="ARBA" id="ARBA00076112"/>
    </source>
</evidence>
<dbReference type="InterPro" id="IPR011009">
    <property type="entry name" value="Kinase-like_dom_sf"/>
</dbReference>
<comment type="catalytic activity">
    <reaction evidence="12">
        <text>L-seryl-[protein] + ATP = O-phospho-L-seryl-[protein] + ADP + H(+)</text>
        <dbReference type="Rhea" id="RHEA:17989"/>
        <dbReference type="Rhea" id="RHEA-COMP:9863"/>
        <dbReference type="Rhea" id="RHEA-COMP:11604"/>
        <dbReference type="ChEBI" id="CHEBI:15378"/>
        <dbReference type="ChEBI" id="CHEBI:29999"/>
        <dbReference type="ChEBI" id="CHEBI:30616"/>
        <dbReference type="ChEBI" id="CHEBI:83421"/>
        <dbReference type="ChEBI" id="CHEBI:456216"/>
        <dbReference type="EC" id="2.7.11.1"/>
    </reaction>
</comment>
<feature type="binding site" evidence="16">
    <location>
        <position position="77"/>
    </location>
    <ligand>
        <name>ATP</name>
        <dbReference type="ChEBI" id="CHEBI:30616"/>
    </ligand>
</feature>
<evidence type="ECO:0000259" key="19">
    <source>
        <dbReference type="PROSITE" id="PS50011"/>
    </source>
</evidence>
<evidence type="ECO:0000256" key="3">
    <source>
        <dbReference type="ARBA" id="ARBA00022527"/>
    </source>
</evidence>
<evidence type="ECO:0000313" key="21">
    <source>
        <dbReference type="Proteomes" id="UP001221898"/>
    </source>
</evidence>
<evidence type="ECO:0000256" key="4">
    <source>
        <dbReference type="ARBA" id="ARBA00022553"/>
    </source>
</evidence>
<dbReference type="InterPro" id="IPR017441">
    <property type="entry name" value="Protein_kinase_ATP_BS"/>
</dbReference>
<keyword evidence="10" id="KW-0539">Nucleus</keyword>
<evidence type="ECO:0000256" key="9">
    <source>
        <dbReference type="ARBA" id="ARBA00022840"/>
    </source>
</evidence>
<dbReference type="SMART" id="SM00220">
    <property type="entry name" value="S_TKc"/>
    <property type="match status" value="1"/>
</dbReference>
<dbReference type="GO" id="GO:0043065">
    <property type="term" value="P:positive regulation of apoptotic process"/>
    <property type="evidence" value="ECO:0007669"/>
    <property type="project" value="TreeGrafter"/>
</dbReference>
<evidence type="ECO:0000256" key="1">
    <source>
        <dbReference type="ARBA" id="ARBA00004123"/>
    </source>
</evidence>
<dbReference type="PROSITE" id="PS50011">
    <property type="entry name" value="PROTEIN_KINASE_DOM"/>
    <property type="match status" value="1"/>
</dbReference>
<evidence type="ECO:0000256" key="14">
    <source>
        <dbReference type="ARBA" id="ARBA00069222"/>
    </source>
</evidence>
<gene>
    <name evidence="20" type="ORF">AAFF_G00184620</name>
</gene>
<comment type="subcellular location">
    <subcellularLocation>
        <location evidence="1">Nucleus</location>
    </subcellularLocation>
</comment>
<evidence type="ECO:0000256" key="17">
    <source>
        <dbReference type="RuleBase" id="RU000304"/>
    </source>
</evidence>